<sequence>MCYYRRRVADWEGLDNLERIEARLKCSIGKTQPNMSDQIYQVRYVRSDRLLKLGCRQQLKAHECVVNEVTVVVEYVNEVTVVVEYLRCALKAIKRLARAHSDLSVGVFAAGQPICVENKCEKSERRRTDRARRSVSGRRLNRIQGS</sequence>
<gene>
    <name evidence="1" type="ORF">LR48_Vigan07g242700</name>
</gene>
<accession>A0A0L9V109</accession>
<proteinExistence type="predicted"/>
<evidence type="ECO:0000313" key="1">
    <source>
        <dbReference type="EMBL" id="KOM48723.1"/>
    </source>
</evidence>
<evidence type="ECO:0000313" key="2">
    <source>
        <dbReference type="Proteomes" id="UP000053144"/>
    </source>
</evidence>
<dbReference type="EMBL" id="CM003377">
    <property type="protein sequence ID" value="KOM48723.1"/>
    <property type="molecule type" value="Genomic_DNA"/>
</dbReference>
<name>A0A0L9V109_PHAAN</name>
<dbReference type="AlphaFoldDB" id="A0A0L9V109"/>
<organism evidence="1 2">
    <name type="scientific">Phaseolus angularis</name>
    <name type="common">Azuki bean</name>
    <name type="synonym">Vigna angularis</name>
    <dbReference type="NCBI Taxonomy" id="3914"/>
    <lineage>
        <taxon>Eukaryota</taxon>
        <taxon>Viridiplantae</taxon>
        <taxon>Streptophyta</taxon>
        <taxon>Embryophyta</taxon>
        <taxon>Tracheophyta</taxon>
        <taxon>Spermatophyta</taxon>
        <taxon>Magnoliopsida</taxon>
        <taxon>eudicotyledons</taxon>
        <taxon>Gunneridae</taxon>
        <taxon>Pentapetalae</taxon>
        <taxon>rosids</taxon>
        <taxon>fabids</taxon>
        <taxon>Fabales</taxon>
        <taxon>Fabaceae</taxon>
        <taxon>Papilionoideae</taxon>
        <taxon>50 kb inversion clade</taxon>
        <taxon>NPAAA clade</taxon>
        <taxon>indigoferoid/millettioid clade</taxon>
        <taxon>Phaseoleae</taxon>
        <taxon>Vigna</taxon>
    </lineage>
</organism>
<dbReference type="Proteomes" id="UP000053144">
    <property type="component" value="Chromosome 7"/>
</dbReference>
<dbReference type="Gramene" id="KOM48723">
    <property type="protein sequence ID" value="KOM48723"/>
    <property type="gene ID" value="LR48_Vigan07g242700"/>
</dbReference>
<reference evidence="2" key="1">
    <citation type="journal article" date="2015" name="Proc. Natl. Acad. Sci. U.S.A.">
        <title>Genome sequencing of adzuki bean (Vigna angularis) provides insight into high starch and low fat accumulation and domestication.</title>
        <authorList>
            <person name="Yang K."/>
            <person name="Tian Z."/>
            <person name="Chen C."/>
            <person name="Luo L."/>
            <person name="Zhao B."/>
            <person name="Wang Z."/>
            <person name="Yu L."/>
            <person name="Li Y."/>
            <person name="Sun Y."/>
            <person name="Li W."/>
            <person name="Chen Y."/>
            <person name="Li Y."/>
            <person name="Zhang Y."/>
            <person name="Ai D."/>
            <person name="Zhao J."/>
            <person name="Shang C."/>
            <person name="Ma Y."/>
            <person name="Wu B."/>
            <person name="Wang M."/>
            <person name="Gao L."/>
            <person name="Sun D."/>
            <person name="Zhang P."/>
            <person name="Guo F."/>
            <person name="Wang W."/>
            <person name="Li Y."/>
            <person name="Wang J."/>
            <person name="Varshney R.K."/>
            <person name="Wang J."/>
            <person name="Ling H.Q."/>
            <person name="Wan P."/>
        </authorList>
    </citation>
    <scope>NUCLEOTIDE SEQUENCE</scope>
    <source>
        <strain evidence="2">cv. Jingnong 6</strain>
    </source>
</reference>
<protein>
    <submittedName>
        <fullName evidence="1">Uncharacterized protein</fullName>
    </submittedName>
</protein>